<keyword evidence="2" id="KW-1185">Reference proteome</keyword>
<dbReference type="EMBL" id="JAOPJF010000073">
    <property type="protein sequence ID" value="KAK1140880.1"/>
    <property type="molecule type" value="Genomic_DNA"/>
</dbReference>
<proteinExistence type="predicted"/>
<comment type="caution">
    <text evidence="1">The sequence shown here is derived from an EMBL/GenBank/DDBJ whole genome shotgun (WGS) entry which is preliminary data.</text>
</comment>
<reference evidence="1 2" key="1">
    <citation type="journal article" date="2023" name="ACS Omega">
        <title>Identification of the Neoaspergillic Acid Biosynthesis Gene Cluster by Establishing an In Vitro CRISPR-Ribonucleoprotein Genetic System in Aspergillus melleus.</title>
        <authorList>
            <person name="Yuan B."/>
            <person name="Grau M.F."/>
            <person name="Murata R.M."/>
            <person name="Torok T."/>
            <person name="Venkateswaran K."/>
            <person name="Stajich J.E."/>
            <person name="Wang C.C.C."/>
        </authorList>
    </citation>
    <scope>NUCLEOTIDE SEQUENCE [LARGE SCALE GENOMIC DNA]</scope>
    <source>
        <strain evidence="1 2">IMV 1140</strain>
    </source>
</reference>
<organism evidence="1 2">
    <name type="scientific">Aspergillus melleus</name>
    <dbReference type="NCBI Taxonomy" id="138277"/>
    <lineage>
        <taxon>Eukaryota</taxon>
        <taxon>Fungi</taxon>
        <taxon>Dikarya</taxon>
        <taxon>Ascomycota</taxon>
        <taxon>Pezizomycotina</taxon>
        <taxon>Eurotiomycetes</taxon>
        <taxon>Eurotiomycetidae</taxon>
        <taxon>Eurotiales</taxon>
        <taxon>Aspergillaceae</taxon>
        <taxon>Aspergillus</taxon>
        <taxon>Aspergillus subgen. Circumdati</taxon>
    </lineage>
</organism>
<evidence type="ECO:0000313" key="2">
    <source>
        <dbReference type="Proteomes" id="UP001177260"/>
    </source>
</evidence>
<sequence length="470" mass="52715">MDLIFPDINHLYCFAPLLIFYCIHLRSKRPVSPKGCRRLGLSADRSNIQDEYDPEYSQGVPKSQTDADGRSAWRIKALFTYPIKSCAGVELDVADVVPTGLQYDRQFCFAEYMTPQPGSPGPAQPHWTMRTMREGPFCRLALIHPEIWVPDPTAYDYHADLEEVKSRGVLIIKYPRPSDSGVLFYLRKLAIFFGIIPSHLSFRVPLSPPASRLNTYPSTPVKVWKDEPFAYDYAQHVPSSLRDFLCPSDPSSSSSSSSSSSPRGPVTLFRVDPSHHREIFRCAPRKEELGFQTVTGFADAYPLHLLNLASVQDVAARCEESIPRLSVRRFRANIIIQGPEAYAEDEWKRIQISPSSTSISKSQDQPPCSNQHAKDPEAGVEIYTVCRTMRCKLPNVDPDTGIRHRNEPDRTLKSYRCIDPGDYTNAALGMQLVPAAQEFTLSVGDAVSVLETGEHFYIKMLAPGEKVEGV</sequence>
<protein>
    <submittedName>
        <fullName evidence="1">Uncharacterized protein</fullName>
    </submittedName>
</protein>
<accession>A0ACC3ASU1</accession>
<name>A0ACC3ASU1_9EURO</name>
<dbReference type="Proteomes" id="UP001177260">
    <property type="component" value="Unassembled WGS sequence"/>
</dbReference>
<evidence type="ECO:0000313" key="1">
    <source>
        <dbReference type="EMBL" id="KAK1140880.1"/>
    </source>
</evidence>
<gene>
    <name evidence="1" type="ORF">N8T08_009753</name>
</gene>